<dbReference type="AlphaFoldDB" id="A0A3B1BBH6"/>
<dbReference type="SUPFAM" id="SSF56317">
    <property type="entry name" value="Carbon-nitrogen hydrolase"/>
    <property type="match status" value="1"/>
</dbReference>
<keyword evidence="4 9" id="KW-0436">Ligase</keyword>
<keyword evidence="9" id="KW-0315">Glutamine amidotransferase</keyword>
<reference evidence="9" key="1">
    <citation type="submission" date="2018-06" db="EMBL/GenBank/DDBJ databases">
        <authorList>
            <person name="Zhirakovskaya E."/>
        </authorList>
    </citation>
    <scope>NUCLEOTIDE SEQUENCE</scope>
</reference>
<dbReference type="InterPro" id="IPR036526">
    <property type="entry name" value="C-N_Hydrolase_sf"/>
</dbReference>
<dbReference type="FunFam" id="3.40.50.620:FF:000106">
    <property type="entry name" value="Glutamine-dependent NAD(+) synthetase"/>
    <property type="match status" value="1"/>
</dbReference>
<dbReference type="GO" id="GO:0004359">
    <property type="term" value="F:glutaminase activity"/>
    <property type="evidence" value="ECO:0007669"/>
    <property type="project" value="InterPro"/>
</dbReference>
<evidence type="ECO:0000259" key="8">
    <source>
        <dbReference type="PROSITE" id="PS50263"/>
    </source>
</evidence>
<dbReference type="GO" id="GO:0005524">
    <property type="term" value="F:ATP binding"/>
    <property type="evidence" value="ECO:0007669"/>
    <property type="project" value="UniProtKB-KW"/>
</dbReference>
<comment type="pathway">
    <text evidence="1">Cofactor biosynthesis; NAD(+) biosynthesis; NAD(+) from deamido-NAD(+) (L-Gln route): step 1/1.</text>
</comment>
<comment type="similarity">
    <text evidence="2">In the C-terminal section; belongs to the NAD synthetase family.</text>
</comment>
<dbReference type="InterPro" id="IPR022310">
    <property type="entry name" value="NAD/GMP_synthase"/>
</dbReference>
<evidence type="ECO:0000256" key="3">
    <source>
        <dbReference type="ARBA" id="ARBA00012743"/>
    </source>
</evidence>
<protein>
    <recommendedName>
        <fullName evidence="3">NAD(+) synthase (glutamine-hydrolyzing)</fullName>
        <ecNumber evidence="3">6.3.5.1</ecNumber>
    </recommendedName>
</protein>
<keyword evidence="6" id="KW-0067">ATP-binding</keyword>
<keyword evidence="9" id="KW-0808">Transferase</keyword>
<dbReference type="GO" id="GO:0005737">
    <property type="term" value="C:cytoplasm"/>
    <property type="evidence" value="ECO:0007669"/>
    <property type="project" value="InterPro"/>
</dbReference>
<feature type="domain" description="CN hydrolase" evidence="8">
    <location>
        <begin position="10"/>
        <end position="252"/>
    </location>
</feature>
<dbReference type="SUPFAM" id="SSF52402">
    <property type="entry name" value="Adenine nucleotide alpha hydrolases-like"/>
    <property type="match status" value="1"/>
</dbReference>
<dbReference type="GO" id="GO:0003952">
    <property type="term" value="F:NAD+ synthase (glutamine-hydrolyzing) activity"/>
    <property type="evidence" value="ECO:0007669"/>
    <property type="project" value="UniProtKB-EC"/>
</dbReference>
<dbReference type="Pfam" id="PF00795">
    <property type="entry name" value="CN_hydrolase"/>
    <property type="match status" value="1"/>
</dbReference>
<dbReference type="InterPro" id="IPR014445">
    <property type="entry name" value="Gln-dep_NAD_synthase"/>
</dbReference>
<dbReference type="Gene3D" id="3.40.50.620">
    <property type="entry name" value="HUPs"/>
    <property type="match status" value="1"/>
</dbReference>
<dbReference type="UniPathway" id="UPA00253">
    <property type="reaction ID" value="UER00334"/>
</dbReference>
<dbReference type="InterPro" id="IPR003694">
    <property type="entry name" value="NAD_synthase"/>
</dbReference>
<dbReference type="Gene3D" id="3.60.110.10">
    <property type="entry name" value="Carbon-nitrogen hydrolase"/>
    <property type="match status" value="1"/>
</dbReference>
<proteinExistence type="inferred from homology"/>
<dbReference type="CDD" id="cd07570">
    <property type="entry name" value="GAT_Gln-NAD-synth"/>
    <property type="match status" value="1"/>
</dbReference>
<dbReference type="HAMAP" id="MF_02090">
    <property type="entry name" value="NadE_glutamine_dep"/>
    <property type="match status" value="1"/>
</dbReference>
<evidence type="ECO:0000256" key="7">
    <source>
        <dbReference type="ARBA" id="ARBA00023027"/>
    </source>
</evidence>
<dbReference type="GO" id="GO:0016740">
    <property type="term" value="F:transferase activity"/>
    <property type="evidence" value="ECO:0007669"/>
    <property type="project" value="UniProtKB-KW"/>
</dbReference>
<dbReference type="GO" id="GO:0009435">
    <property type="term" value="P:NAD+ biosynthetic process"/>
    <property type="evidence" value="ECO:0007669"/>
    <property type="project" value="UniProtKB-UniPathway"/>
</dbReference>
<sequence length="551" mass="60574">MNSTSNPTSLCIAVAQLNLLVGDIDGNTAAIIEAAIQARDELGSQAIVFPELALCGYPPEDLLLRPGMYERINAALKRLQTDVQGIHLIVGFPEKTSTGIYNAAAVIAAGEIIKIARKQHLPNYSVFDEKRYFTSANEPCVVNIQGISIGISICEDIWYAEPATQLQADGAQLIININASPFYKGKAQERQHIIRQRISENNIPVIYANLVGGQDELIFDGASFVMTAEGQLCQQMPAFTAGIFAQTFEFDGNGLTPCIVPESMENEPQPEALIYQALVLGVHDFVRKNGFRQVIIGLSGGIDSALTLAIAVDALGAKNVEVVMMPSRYTADMSVDDAAEQARTMKVKHNVLPIEPVFNTFLDILKDEFADRPRDTTEENIQARCRGVLLMAISNKKGKMLLTTGNKSEMAVGYATLYGDMAGGYDVLKDVPKTLVYQLSRYRNQLGAVIPQRVIDRPPSAELAPDQKDSDSLPDYAILDAILERYVELDQGLEDIVAAGFERETVVRVLRLVDLNEYKRRQAAPGIRISPRAFGRDRRYPITSGYGRNRT</sequence>
<keyword evidence="7" id="KW-0520">NAD</keyword>
<keyword evidence="5" id="KW-0547">Nucleotide-binding</keyword>
<evidence type="ECO:0000256" key="6">
    <source>
        <dbReference type="ARBA" id="ARBA00022840"/>
    </source>
</evidence>
<gene>
    <name evidence="9" type="ORF">MNBD_GAMMA25-933</name>
</gene>
<dbReference type="EC" id="6.3.5.1" evidence="3"/>
<evidence type="ECO:0000313" key="9">
    <source>
        <dbReference type="EMBL" id="VAX09353.1"/>
    </source>
</evidence>
<dbReference type="PANTHER" id="PTHR23090:SF9">
    <property type="entry name" value="GLUTAMINE-DEPENDENT NAD(+) SYNTHETASE"/>
    <property type="match status" value="1"/>
</dbReference>
<dbReference type="PIRSF" id="PIRSF006630">
    <property type="entry name" value="NADS_GAT"/>
    <property type="match status" value="1"/>
</dbReference>
<dbReference type="PANTHER" id="PTHR23090">
    <property type="entry name" value="NH 3 /GLUTAMINE-DEPENDENT NAD + SYNTHETASE"/>
    <property type="match status" value="1"/>
</dbReference>
<evidence type="ECO:0000256" key="4">
    <source>
        <dbReference type="ARBA" id="ARBA00022598"/>
    </source>
</evidence>
<accession>A0A3B1BBH6</accession>
<dbReference type="CDD" id="cd00553">
    <property type="entry name" value="NAD_synthase"/>
    <property type="match status" value="1"/>
</dbReference>
<organism evidence="9">
    <name type="scientific">hydrothermal vent metagenome</name>
    <dbReference type="NCBI Taxonomy" id="652676"/>
    <lineage>
        <taxon>unclassified sequences</taxon>
        <taxon>metagenomes</taxon>
        <taxon>ecological metagenomes</taxon>
    </lineage>
</organism>
<dbReference type="InterPro" id="IPR003010">
    <property type="entry name" value="C-N_Hydrolase"/>
</dbReference>
<dbReference type="InterPro" id="IPR014729">
    <property type="entry name" value="Rossmann-like_a/b/a_fold"/>
</dbReference>
<dbReference type="NCBIfam" id="TIGR00552">
    <property type="entry name" value="nadE"/>
    <property type="match status" value="1"/>
</dbReference>
<dbReference type="PROSITE" id="PS50263">
    <property type="entry name" value="CN_HYDROLASE"/>
    <property type="match status" value="1"/>
</dbReference>
<dbReference type="EMBL" id="UOFY01000036">
    <property type="protein sequence ID" value="VAX09353.1"/>
    <property type="molecule type" value="Genomic_DNA"/>
</dbReference>
<evidence type="ECO:0000256" key="5">
    <source>
        <dbReference type="ARBA" id="ARBA00022741"/>
    </source>
</evidence>
<name>A0A3B1BBH6_9ZZZZ</name>
<dbReference type="Pfam" id="PF02540">
    <property type="entry name" value="NAD_synthase"/>
    <property type="match status" value="1"/>
</dbReference>
<evidence type="ECO:0000256" key="2">
    <source>
        <dbReference type="ARBA" id="ARBA00007145"/>
    </source>
</evidence>
<dbReference type="NCBIfam" id="NF010588">
    <property type="entry name" value="PRK13981.1"/>
    <property type="match status" value="1"/>
</dbReference>
<evidence type="ECO:0000256" key="1">
    <source>
        <dbReference type="ARBA" id="ARBA00005188"/>
    </source>
</evidence>